<dbReference type="GO" id="GO:0003824">
    <property type="term" value="F:catalytic activity"/>
    <property type="evidence" value="ECO:0007669"/>
    <property type="project" value="InterPro"/>
</dbReference>
<evidence type="ECO:0000259" key="2">
    <source>
        <dbReference type="Pfam" id="PF03372"/>
    </source>
</evidence>
<proteinExistence type="predicted"/>
<dbReference type="Proteomes" id="UP000024837">
    <property type="component" value="Unassembled WGS sequence"/>
</dbReference>
<dbReference type="HOGENOM" id="CLU_027729_0_0_1"/>
<accession>W7IHM7</accession>
<dbReference type="Pfam" id="PF03372">
    <property type="entry name" value="Exo_endo_phos"/>
    <property type="match status" value="1"/>
</dbReference>
<dbReference type="Gene3D" id="3.60.10.10">
    <property type="entry name" value="Endonuclease/exonuclease/phosphatase"/>
    <property type="match status" value="1"/>
</dbReference>
<dbReference type="EMBL" id="KI966371">
    <property type="protein sequence ID" value="EWC48765.1"/>
    <property type="molecule type" value="Genomic_DNA"/>
</dbReference>
<gene>
    <name evidence="3" type="ORF">DRE_00070</name>
</gene>
<name>W7IHM7_9PEZI</name>
<organism evidence="3 4">
    <name type="scientific">Drechslerella stenobrocha 248</name>
    <dbReference type="NCBI Taxonomy" id="1043628"/>
    <lineage>
        <taxon>Eukaryota</taxon>
        <taxon>Fungi</taxon>
        <taxon>Dikarya</taxon>
        <taxon>Ascomycota</taxon>
        <taxon>Pezizomycotina</taxon>
        <taxon>Orbiliomycetes</taxon>
        <taxon>Orbiliales</taxon>
        <taxon>Orbiliaceae</taxon>
        <taxon>Drechslerella</taxon>
    </lineage>
</organism>
<feature type="chain" id="PRO_5004894142" description="Endonuclease/exonuclease/phosphatase domain-containing protein" evidence="1">
    <location>
        <begin position="25"/>
        <end position="506"/>
    </location>
</feature>
<reference evidence="3 4" key="1">
    <citation type="submission" date="2013-05" db="EMBL/GenBank/DDBJ databases">
        <title>Drechslerella stenobrocha genome reveals carnivorous origination and mechanical trapping mechanism of predatory fungi.</title>
        <authorList>
            <person name="Liu X."/>
            <person name="Zhang W."/>
            <person name="Liu K."/>
        </authorList>
    </citation>
    <scope>NUCLEOTIDE SEQUENCE [LARGE SCALE GENOMIC DNA]</scope>
    <source>
        <strain evidence="3 4">248</strain>
    </source>
</reference>
<dbReference type="InterPro" id="IPR036691">
    <property type="entry name" value="Endo/exonu/phosph_ase_sf"/>
</dbReference>
<protein>
    <recommendedName>
        <fullName evidence="2">Endonuclease/exonuclease/phosphatase domain-containing protein</fullName>
    </recommendedName>
</protein>
<evidence type="ECO:0000256" key="1">
    <source>
        <dbReference type="SAM" id="SignalP"/>
    </source>
</evidence>
<feature type="signal peptide" evidence="1">
    <location>
        <begin position="1"/>
        <end position="24"/>
    </location>
</feature>
<dbReference type="InterPro" id="IPR005135">
    <property type="entry name" value="Endo/exonuclease/phosphatase"/>
</dbReference>
<sequence>MLFTSILSTAVSALLLVPMSLVQAAPTQSGKGYLSVIRVEESVSLAYSTTDPHAKNWVGLYSASGGGPVNEVYVAPAKAWSYATAGQGNVRIDIRSLTSGKYIAFFLARDGYKWLADPVYFNIPAAVTPFAFAAPDVTLHNARVGDAYTAKIGGLLSGSSSGAVTYTKVAGPPWVQVGADGSLQGTPGSSQADKLEKVVISATSGDDKANLSVYVPVRKARSKLVTELRVVTFNLWVGGTHISNYHNKQIQFIVDTNADVIGLQEANRDHVKRLADALGWYFWSDDRELGIISRYPIVEDYGYVNLSGGVRIALDGEASQINFWNAHFTAYPYGPYDACFERKTVAKIIQREAESGRTKQVTDTINAMKDQIKAARTVPVILVGDTNAPSHLDWTEATRSRNCGYAAVQWPTSWIPTQAGLIDSFRVAHPDPVAVPGTTWSPIYPFNQGSTGKVEPQDRIDVIYHSGDLTVVDSEVLVVGKPKTFGSHQNNEWTSDHAAVIAVYKL</sequence>
<dbReference type="PANTHER" id="PTHR41349">
    <property type="match status" value="1"/>
</dbReference>
<dbReference type="SUPFAM" id="SSF56219">
    <property type="entry name" value="DNase I-like"/>
    <property type="match status" value="1"/>
</dbReference>
<dbReference type="AlphaFoldDB" id="W7IHM7"/>
<evidence type="ECO:0000313" key="3">
    <source>
        <dbReference type="EMBL" id="EWC48765.1"/>
    </source>
</evidence>
<dbReference type="OrthoDB" id="276515at2759"/>
<feature type="domain" description="Endonuclease/exonuclease/phosphatase" evidence="2">
    <location>
        <begin position="231"/>
        <end position="497"/>
    </location>
</feature>
<keyword evidence="1" id="KW-0732">Signal</keyword>
<keyword evidence="4" id="KW-1185">Reference proteome</keyword>
<evidence type="ECO:0000313" key="4">
    <source>
        <dbReference type="Proteomes" id="UP000024837"/>
    </source>
</evidence>
<dbReference type="PANTHER" id="PTHR41349:SF1">
    <property type="entry name" value="PROTEIN CBG08683"/>
    <property type="match status" value="1"/>
</dbReference>